<evidence type="ECO:0000313" key="1">
    <source>
        <dbReference type="EMBL" id="MFD2542076.1"/>
    </source>
</evidence>
<evidence type="ECO:0000313" key="2">
    <source>
        <dbReference type="Proteomes" id="UP001597467"/>
    </source>
</evidence>
<keyword evidence="1" id="KW-0413">Isomerase</keyword>
<proteinExistence type="predicted"/>
<protein>
    <submittedName>
        <fullName evidence="1">Peptidyl-prolyl cis-trans isomerase</fullName>
    </submittedName>
</protein>
<reference evidence="2" key="1">
    <citation type="journal article" date="2019" name="Int. J. Syst. Evol. Microbiol.">
        <title>The Global Catalogue of Microorganisms (GCM) 10K type strain sequencing project: providing services to taxonomists for standard genome sequencing and annotation.</title>
        <authorList>
            <consortium name="The Broad Institute Genomics Platform"/>
            <consortium name="The Broad Institute Genome Sequencing Center for Infectious Disease"/>
            <person name="Wu L."/>
            <person name="Ma J."/>
        </authorList>
    </citation>
    <scope>NUCLEOTIDE SEQUENCE [LARGE SCALE GENOMIC DNA]</scope>
    <source>
        <strain evidence="2">KCTC 42808</strain>
    </source>
</reference>
<sequence>MKITSYIFVFAFALLLVSCNFFKETDSKTPVARVNDTYLYHEDIQDLISSEASKQDSTILINNYIKSWATQQLLVQGAKLNLNETKLEQYNRLVEQYKNDLYAKAYLEALVNRDLDTIVSQEEAEAFYQENKEAFKLNEELIKFRYINLDPKMQEENAKEIAKKFKRFDAKDKKYLDSISIQFKSYSLNDSIWIKWNQIVKKIPVINTDNKEQLLKKSNFIQLKDSLGLYLMQINDVLLQNSTAPLEYVKTTIDQIVINKRKLEKTRELEKDITKDAITNKKFEIY</sequence>
<dbReference type="EMBL" id="JBHULM010000009">
    <property type="protein sequence ID" value="MFD2542076.1"/>
    <property type="molecule type" value="Genomic_DNA"/>
</dbReference>
<dbReference type="GO" id="GO:0016853">
    <property type="term" value="F:isomerase activity"/>
    <property type="evidence" value="ECO:0007669"/>
    <property type="project" value="UniProtKB-KW"/>
</dbReference>
<organism evidence="1 2">
    <name type="scientific">Lacinutrix gracilariae</name>
    <dbReference type="NCBI Taxonomy" id="1747198"/>
    <lineage>
        <taxon>Bacteria</taxon>
        <taxon>Pseudomonadati</taxon>
        <taxon>Bacteroidota</taxon>
        <taxon>Flavobacteriia</taxon>
        <taxon>Flavobacteriales</taxon>
        <taxon>Flavobacteriaceae</taxon>
        <taxon>Lacinutrix</taxon>
    </lineage>
</organism>
<dbReference type="RefSeq" id="WP_379902476.1">
    <property type="nucleotide sequence ID" value="NZ_JBHULM010000009.1"/>
</dbReference>
<dbReference type="Proteomes" id="UP001597467">
    <property type="component" value="Unassembled WGS sequence"/>
</dbReference>
<gene>
    <name evidence="1" type="ORF">ACFSSB_07050</name>
</gene>
<dbReference type="InterPro" id="IPR027304">
    <property type="entry name" value="Trigger_fact/SurA_dom_sf"/>
</dbReference>
<accession>A0ABW5K2K3</accession>
<keyword evidence="2" id="KW-1185">Reference proteome</keyword>
<dbReference type="SUPFAM" id="SSF109998">
    <property type="entry name" value="Triger factor/SurA peptide-binding domain-like"/>
    <property type="match status" value="1"/>
</dbReference>
<comment type="caution">
    <text evidence="1">The sequence shown here is derived from an EMBL/GenBank/DDBJ whole genome shotgun (WGS) entry which is preliminary data.</text>
</comment>
<dbReference type="PROSITE" id="PS51257">
    <property type="entry name" value="PROKAR_LIPOPROTEIN"/>
    <property type="match status" value="1"/>
</dbReference>
<name>A0ABW5K2K3_9FLAO</name>